<dbReference type="EMBL" id="GBHO01020193">
    <property type="protein sequence ID" value="JAG23411.1"/>
    <property type="molecule type" value="Transcribed_RNA"/>
</dbReference>
<dbReference type="AlphaFoldDB" id="A0A0A9XVJ8"/>
<feature type="compositionally biased region" description="Gly residues" evidence="1">
    <location>
        <begin position="49"/>
        <end position="59"/>
    </location>
</feature>
<proteinExistence type="predicted"/>
<feature type="compositionally biased region" description="Acidic residues" evidence="1">
    <location>
        <begin position="67"/>
        <end position="83"/>
    </location>
</feature>
<sequence>VKVYRTVTFMEEVSHLLKQPVPACDSPERNYVPIQLLEDEEVDGTTDPEGGGDAGGGGSDESHSDSDEYESVEPTDTEDYDPSGDDHSSGASGGDQQPPGDSFESRYPVRVRKAREFPGFVTYLCKFDELEPNSVSEALSGPRAYEWQEAMHVEMNSLKLNKAWILVDKPSNK</sequence>
<reference evidence="2" key="2">
    <citation type="submission" date="2014-07" db="EMBL/GenBank/DDBJ databases">
        <authorList>
            <person name="Hull J."/>
        </authorList>
    </citation>
    <scope>NUCLEOTIDE SEQUENCE</scope>
</reference>
<gene>
    <name evidence="2" type="primary">GIP_29</name>
    <name evidence="2" type="ORF">CM83_59245</name>
</gene>
<feature type="non-terminal residue" evidence="2">
    <location>
        <position position="173"/>
    </location>
</feature>
<feature type="non-terminal residue" evidence="2">
    <location>
        <position position="1"/>
    </location>
</feature>
<protein>
    <submittedName>
        <fullName evidence="2">Copia protein</fullName>
    </submittedName>
</protein>
<feature type="region of interest" description="Disordered" evidence="1">
    <location>
        <begin position="32"/>
        <end position="107"/>
    </location>
</feature>
<accession>A0A0A9XVJ8</accession>
<evidence type="ECO:0000313" key="2">
    <source>
        <dbReference type="EMBL" id="JAG23411.1"/>
    </source>
</evidence>
<organism evidence="2">
    <name type="scientific">Lygus hesperus</name>
    <name type="common">Western plant bug</name>
    <dbReference type="NCBI Taxonomy" id="30085"/>
    <lineage>
        <taxon>Eukaryota</taxon>
        <taxon>Metazoa</taxon>
        <taxon>Ecdysozoa</taxon>
        <taxon>Arthropoda</taxon>
        <taxon>Hexapoda</taxon>
        <taxon>Insecta</taxon>
        <taxon>Pterygota</taxon>
        <taxon>Neoptera</taxon>
        <taxon>Paraneoptera</taxon>
        <taxon>Hemiptera</taxon>
        <taxon>Heteroptera</taxon>
        <taxon>Panheteroptera</taxon>
        <taxon>Cimicomorpha</taxon>
        <taxon>Miridae</taxon>
        <taxon>Mirini</taxon>
        <taxon>Lygus</taxon>
    </lineage>
</organism>
<reference evidence="2" key="1">
    <citation type="journal article" date="2014" name="PLoS ONE">
        <title>Transcriptome-Based Identification of ABC Transporters in the Western Tarnished Plant Bug Lygus hesperus.</title>
        <authorList>
            <person name="Hull J.J."/>
            <person name="Chaney K."/>
            <person name="Geib S.M."/>
            <person name="Fabrick J.A."/>
            <person name="Brent C.S."/>
            <person name="Walsh D."/>
            <person name="Lavine L.C."/>
        </authorList>
    </citation>
    <scope>NUCLEOTIDE SEQUENCE</scope>
</reference>
<evidence type="ECO:0000256" key="1">
    <source>
        <dbReference type="SAM" id="MobiDB-lite"/>
    </source>
</evidence>
<name>A0A0A9XVJ8_LYGHE</name>
<feature type="compositionally biased region" description="Acidic residues" evidence="1">
    <location>
        <begin position="37"/>
        <end position="46"/>
    </location>
</feature>